<dbReference type="PANTHER" id="PTHR30580:SF0">
    <property type="entry name" value="PRIMOSOMAL PROTEIN N"/>
    <property type="match status" value="1"/>
</dbReference>
<evidence type="ECO:0000313" key="4">
    <source>
        <dbReference type="EMBL" id="KKU75594.1"/>
    </source>
</evidence>
<dbReference type="GO" id="GO:0003677">
    <property type="term" value="F:DNA binding"/>
    <property type="evidence" value="ECO:0007669"/>
    <property type="project" value="UniProtKB-KW"/>
</dbReference>
<proteinExistence type="predicted"/>
<dbReference type="Gene3D" id="3.40.50.300">
    <property type="entry name" value="P-loop containing nucleotide triphosphate hydrolases"/>
    <property type="match status" value="1"/>
</dbReference>
<organism evidence="4 5">
    <name type="scientific">Candidatus Nomurabacteria bacterium GW2011_GWB1_47_6</name>
    <dbReference type="NCBI Taxonomy" id="1618749"/>
    <lineage>
        <taxon>Bacteria</taxon>
        <taxon>Candidatus Nomuraibacteriota</taxon>
    </lineage>
</organism>
<dbReference type="InterPro" id="IPR027417">
    <property type="entry name" value="P-loop_NTPase"/>
</dbReference>
<gene>
    <name evidence="4" type="ORF">UY01_C0008G0005</name>
</gene>
<sequence length="649" mass="72961">MKILSVIPLKKGIPKGALTYFTSLPVPAGHIVSVPIRNKSTLALVLSSQELEEAKGGVKKLKFNLKKITGDRGPSLFPSEFLDAVSDVSRYFALPPHSAITSLIPNIFIEEYSHLAKIKQEEINSPQNTGNNLRAEKLLFQYPLPDRISIHKTLVRESFARGKSIFIILPTEGDVNKFASLLSRGIEQFTFTFSSGASPKKNLKRYEELAASSHPVLILGTPPFLSMPKCGIGTVILEHESSSAYRTVSRPYLDLRVFAEIYASKIGAKFILADDLLRFETIARKDEDHLHPLYPLSFRIDFPGIIEIKERTKKDPKKDPRGGFQVFSEDSLQIIGRALRSEKNVVIFSLRKGLATQTVCRDCGETLQCENCFSPLVLYMGGDGKKRMFVCNRCEKDWGADITCRGCGSWNLMPLGIGTDAVYEEIKKNFPKVKIFQLDKESAKSASGAKKIAREFEEETGAILVCTEMAFFYLEKQVSLSVIASFDSLWSIPNYKMSEKILQLAIRIAEITAEKIIIETKNPNDPAIRAIASGSLLEYFREELEDRKKLGYPPYKRFIKITYQGDKEETRRARQFLEETFSDYSPEIFSGFISKNKGKYVTNALVKLEPRKWSLFDISAGSSIDETLLSKISALPSFFEVQVDPEDLL</sequence>
<evidence type="ECO:0000313" key="5">
    <source>
        <dbReference type="Proteomes" id="UP000034879"/>
    </source>
</evidence>
<dbReference type="AlphaFoldDB" id="A0A0G1T1I4"/>
<keyword evidence="1" id="KW-0547">Nucleotide-binding</keyword>
<comment type="caution">
    <text evidence="4">The sequence shown here is derived from an EMBL/GenBank/DDBJ whole genome shotgun (WGS) entry which is preliminary data.</text>
</comment>
<dbReference type="Proteomes" id="UP000034879">
    <property type="component" value="Unassembled WGS sequence"/>
</dbReference>
<accession>A0A0G1T1I4</accession>
<evidence type="ECO:0000256" key="1">
    <source>
        <dbReference type="ARBA" id="ARBA00022741"/>
    </source>
</evidence>
<dbReference type="GO" id="GO:0043138">
    <property type="term" value="F:3'-5' DNA helicase activity"/>
    <property type="evidence" value="ECO:0007669"/>
    <property type="project" value="TreeGrafter"/>
</dbReference>
<keyword evidence="2" id="KW-0067">ATP-binding</keyword>
<reference evidence="4 5" key="1">
    <citation type="journal article" date="2015" name="Nature">
        <title>rRNA introns, odd ribosomes, and small enigmatic genomes across a large radiation of phyla.</title>
        <authorList>
            <person name="Brown C.T."/>
            <person name="Hug L.A."/>
            <person name="Thomas B.C."/>
            <person name="Sharon I."/>
            <person name="Castelle C.J."/>
            <person name="Singh A."/>
            <person name="Wilkins M.J."/>
            <person name="Williams K.H."/>
            <person name="Banfield J.F."/>
        </authorList>
    </citation>
    <scope>NUCLEOTIDE SEQUENCE [LARGE SCALE GENOMIC DNA]</scope>
</reference>
<dbReference type="PANTHER" id="PTHR30580">
    <property type="entry name" value="PRIMOSOMAL PROTEIN N"/>
    <property type="match status" value="1"/>
</dbReference>
<evidence type="ECO:0000256" key="3">
    <source>
        <dbReference type="ARBA" id="ARBA00023125"/>
    </source>
</evidence>
<dbReference type="GO" id="GO:0005524">
    <property type="term" value="F:ATP binding"/>
    <property type="evidence" value="ECO:0007669"/>
    <property type="project" value="UniProtKB-KW"/>
</dbReference>
<protein>
    <submittedName>
        <fullName evidence="4">Primosomal protein N' (Replication factor Y)</fullName>
    </submittedName>
</protein>
<dbReference type="GO" id="GO:0006310">
    <property type="term" value="P:DNA recombination"/>
    <property type="evidence" value="ECO:0007669"/>
    <property type="project" value="TreeGrafter"/>
</dbReference>
<name>A0A0G1T1I4_9BACT</name>
<dbReference type="GO" id="GO:0006302">
    <property type="term" value="P:double-strand break repair"/>
    <property type="evidence" value="ECO:0007669"/>
    <property type="project" value="TreeGrafter"/>
</dbReference>
<dbReference type="GO" id="GO:0006270">
    <property type="term" value="P:DNA replication initiation"/>
    <property type="evidence" value="ECO:0007669"/>
    <property type="project" value="TreeGrafter"/>
</dbReference>
<evidence type="ECO:0000256" key="2">
    <source>
        <dbReference type="ARBA" id="ARBA00022840"/>
    </source>
</evidence>
<dbReference type="EMBL" id="LCOJ01000008">
    <property type="protein sequence ID" value="KKU75594.1"/>
    <property type="molecule type" value="Genomic_DNA"/>
</dbReference>
<keyword evidence="3" id="KW-0238">DNA-binding</keyword>